<keyword evidence="3 6" id="KW-0812">Transmembrane</keyword>
<dbReference type="GO" id="GO:0004930">
    <property type="term" value="F:G protein-coupled receptor activity"/>
    <property type="evidence" value="ECO:0007669"/>
    <property type="project" value="InterPro"/>
</dbReference>
<evidence type="ECO:0000256" key="5">
    <source>
        <dbReference type="ARBA" id="ARBA00023136"/>
    </source>
</evidence>
<keyword evidence="9" id="KW-1185">Reference proteome</keyword>
<comment type="caution">
    <text evidence="8">The sequence shown here is derived from an EMBL/GenBank/DDBJ whole genome shotgun (WGS) entry which is preliminary data.</text>
</comment>
<dbReference type="GO" id="GO:0005886">
    <property type="term" value="C:plasma membrane"/>
    <property type="evidence" value="ECO:0007669"/>
    <property type="project" value="UniProtKB-SubCell"/>
</dbReference>
<comment type="subcellular location">
    <subcellularLocation>
        <location evidence="1">Cell membrane</location>
        <topology evidence="1">Multi-pass membrane protein</topology>
    </subcellularLocation>
</comment>
<feature type="transmembrane region" description="Helical" evidence="6">
    <location>
        <begin position="33"/>
        <end position="53"/>
    </location>
</feature>
<proteinExistence type="predicted"/>
<keyword evidence="5 6" id="KW-0472">Membrane</keyword>
<gene>
    <name evidence="8" type="ORF">P5673_003743</name>
</gene>
<evidence type="ECO:0000313" key="9">
    <source>
        <dbReference type="Proteomes" id="UP001249851"/>
    </source>
</evidence>
<evidence type="ECO:0000256" key="4">
    <source>
        <dbReference type="ARBA" id="ARBA00022989"/>
    </source>
</evidence>
<feature type="transmembrane region" description="Helical" evidence="6">
    <location>
        <begin position="65"/>
        <end position="86"/>
    </location>
</feature>
<sequence>MIHNATLGLPINILHQNRTEDEMQSFFDPKADVVPLVLAVLIVSVNSLVLVLMSRKRNLRSNTNLLLGSLALSDLLTGLVSVPLFLTCNIVRQSAICVTEEQMSRFISASIICHLMSVTVDR</sequence>
<dbReference type="PROSITE" id="PS50262">
    <property type="entry name" value="G_PROTEIN_RECEP_F1_2"/>
    <property type="match status" value="1"/>
</dbReference>
<dbReference type="SUPFAM" id="SSF81321">
    <property type="entry name" value="Family A G protein-coupled receptor-like"/>
    <property type="match status" value="1"/>
</dbReference>
<dbReference type="PRINTS" id="PR00237">
    <property type="entry name" value="GPCRRHODOPSN"/>
</dbReference>
<keyword evidence="2" id="KW-1003">Cell membrane</keyword>
<protein>
    <recommendedName>
        <fullName evidence="7">G-protein coupled receptors family 1 profile domain-containing protein</fullName>
    </recommendedName>
</protein>
<evidence type="ECO:0000256" key="2">
    <source>
        <dbReference type="ARBA" id="ARBA00022475"/>
    </source>
</evidence>
<evidence type="ECO:0000259" key="7">
    <source>
        <dbReference type="PROSITE" id="PS50262"/>
    </source>
</evidence>
<organism evidence="8 9">
    <name type="scientific">Acropora cervicornis</name>
    <name type="common">Staghorn coral</name>
    <dbReference type="NCBI Taxonomy" id="6130"/>
    <lineage>
        <taxon>Eukaryota</taxon>
        <taxon>Metazoa</taxon>
        <taxon>Cnidaria</taxon>
        <taxon>Anthozoa</taxon>
        <taxon>Hexacorallia</taxon>
        <taxon>Scleractinia</taxon>
        <taxon>Astrocoeniina</taxon>
        <taxon>Acroporidae</taxon>
        <taxon>Acropora</taxon>
    </lineage>
</organism>
<dbReference type="InterPro" id="IPR017452">
    <property type="entry name" value="GPCR_Rhodpsn_7TM"/>
</dbReference>
<evidence type="ECO:0000313" key="8">
    <source>
        <dbReference type="EMBL" id="KAK2571179.1"/>
    </source>
</evidence>
<dbReference type="Pfam" id="PF00001">
    <property type="entry name" value="7tm_1"/>
    <property type="match status" value="1"/>
</dbReference>
<keyword evidence="4 6" id="KW-1133">Transmembrane helix</keyword>
<reference evidence="8" key="2">
    <citation type="journal article" date="2023" name="Science">
        <title>Genomic signatures of disease resistance in endangered staghorn corals.</title>
        <authorList>
            <person name="Vollmer S.V."/>
            <person name="Selwyn J.D."/>
            <person name="Despard B.A."/>
            <person name="Roesel C.L."/>
        </authorList>
    </citation>
    <scope>NUCLEOTIDE SEQUENCE</scope>
    <source>
        <strain evidence="8">K2</strain>
    </source>
</reference>
<dbReference type="AlphaFoldDB" id="A0AAD9R145"/>
<feature type="domain" description="G-protein coupled receptors family 1 profile" evidence="7">
    <location>
        <begin position="45"/>
        <end position="122"/>
    </location>
</feature>
<evidence type="ECO:0000256" key="1">
    <source>
        <dbReference type="ARBA" id="ARBA00004651"/>
    </source>
</evidence>
<dbReference type="Proteomes" id="UP001249851">
    <property type="component" value="Unassembled WGS sequence"/>
</dbReference>
<accession>A0AAD9R145</accession>
<dbReference type="PANTHER" id="PTHR22750">
    <property type="entry name" value="G-PROTEIN COUPLED RECEPTOR"/>
    <property type="match status" value="1"/>
</dbReference>
<evidence type="ECO:0000256" key="3">
    <source>
        <dbReference type="ARBA" id="ARBA00022692"/>
    </source>
</evidence>
<name>A0AAD9R145_ACRCE</name>
<dbReference type="InterPro" id="IPR000276">
    <property type="entry name" value="GPCR_Rhodpsn"/>
</dbReference>
<dbReference type="EMBL" id="JARQWQ010000006">
    <property type="protein sequence ID" value="KAK2571179.1"/>
    <property type="molecule type" value="Genomic_DNA"/>
</dbReference>
<dbReference type="Gene3D" id="1.20.1070.10">
    <property type="entry name" value="Rhodopsin 7-helix transmembrane proteins"/>
    <property type="match status" value="1"/>
</dbReference>
<evidence type="ECO:0000256" key="6">
    <source>
        <dbReference type="SAM" id="Phobius"/>
    </source>
</evidence>
<reference evidence="8" key="1">
    <citation type="journal article" date="2023" name="G3 (Bethesda)">
        <title>Whole genome assembly and annotation of the endangered Caribbean coral Acropora cervicornis.</title>
        <authorList>
            <person name="Selwyn J.D."/>
            <person name="Vollmer S.V."/>
        </authorList>
    </citation>
    <scope>NUCLEOTIDE SEQUENCE</scope>
    <source>
        <strain evidence="8">K2</strain>
    </source>
</reference>
<dbReference type="CDD" id="cd00637">
    <property type="entry name" value="7tm_classA_rhodopsin-like"/>
    <property type="match status" value="1"/>
</dbReference>